<keyword evidence="6" id="KW-1185">Reference proteome</keyword>
<dbReference type="GO" id="GO:0008483">
    <property type="term" value="F:transaminase activity"/>
    <property type="evidence" value="ECO:0007669"/>
    <property type="project" value="UniProtKB-KW"/>
</dbReference>
<reference evidence="6" key="1">
    <citation type="submission" date="2017-08" db="EMBL/GenBank/DDBJ databases">
        <authorList>
            <person name="Varghese N."/>
            <person name="Submissions S."/>
        </authorList>
    </citation>
    <scope>NUCLEOTIDE SEQUENCE [LARGE SCALE GENOMIC DNA]</scope>
    <source>
        <strain evidence="6">JA234</strain>
    </source>
</reference>
<dbReference type="OrthoDB" id="9801834at2"/>
<dbReference type="Pfam" id="PF00202">
    <property type="entry name" value="Aminotran_3"/>
    <property type="match status" value="1"/>
</dbReference>
<dbReference type="Gene3D" id="3.90.1150.10">
    <property type="entry name" value="Aspartate Aminotransferase, domain 1"/>
    <property type="match status" value="1"/>
</dbReference>
<dbReference type="InterPro" id="IPR015421">
    <property type="entry name" value="PyrdxlP-dep_Trfase_major"/>
</dbReference>
<protein>
    <submittedName>
        <fullName evidence="5">4-aminobutyrate aminotransferase-like enzyme</fullName>
    </submittedName>
</protein>
<dbReference type="PANTHER" id="PTHR45688">
    <property type="match status" value="1"/>
</dbReference>
<name>A0A285CWX5_9RHOB</name>
<proteinExistence type="inferred from homology"/>
<dbReference type="PIRSF" id="PIRSF000521">
    <property type="entry name" value="Transaminase_4ab_Lys_Orn"/>
    <property type="match status" value="1"/>
</dbReference>
<comment type="cofactor">
    <cofactor evidence="1">
        <name>pyridoxal 5'-phosphate</name>
        <dbReference type="ChEBI" id="CHEBI:597326"/>
    </cofactor>
</comment>
<comment type="similarity">
    <text evidence="2 4">Belongs to the class-III pyridoxal-phosphate-dependent aminotransferase family.</text>
</comment>
<evidence type="ECO:0000256" key="1">
    <source>
        <dbReference type="ARBA" id="ARBA00001933"/>
    </source>
</evidence>
<organism evidence="5 6">
    <name type="scientific">Cereibacter ovatus</name>
    <dbReference type="NCBI Taxonomy" id="439529"/>
    <lineage>
        <taxon>Bacteria</taxon>
        <taxon>Pseudomonadati</taxon>
        <taxon>Pseudomonadota</taxon>
        <taxon>Alphaproteobacteria</taxon>
        <taxon>Rhodobacterales</taxon>
        <taxon>Paracoccaceae</taxon>
        <taxon>Cereibacter</taxon>
    </lineage>
</organism>
<dbReference type="InterPro" id="IPR015422">
    <property type="entry name" value="PyrdxlP-dep_Trfase_small"/>
</dbReference>
<dbReference type="InterPro" id="IPR015424">
    <property type="entry name" value="PyrdxlP-dep_Trfase"/>
</dbReference>
<dbReference type="Proteomes" id="UP000219467">
    <property type="component" value="Unassembled WGS sequence"/>
</dbReference>
<dbReference type="PANTHER" id="PTHR45688:SF13">
    <property type="entry name" value="ALANINE--GLYOXYLATE AMINOTRANSFERASE 2-LIKE"/>
    <property type="match status" value="1"/>
</dbReference>
<dbReference type="EMBL" id="OAOQ01000011">
    <property type="protein sequence ID" value="SNX72054.1"/>
    <property type="molecule type" value="Genomic_DNA"/>
</dbReference>
<dbReference type="SUPFAM" id="SSF53383">
    <property type="entry name" value="PLP-dependent transferases"/>
    <property type="match status" value="1"/>
</dbReference>
<dbReference type="Gene3D" id="3.40.640.10">
    <property type="entry name" value="Type I PLP-dependent aspartate aminotransferase-like (Major domain)"/>
    <property type="match status" value="1"/>
</dbReference>
<dbReference type="PROSITE" id="PS00600">
    <property type="entry name" value="AA_TRANSFER_CLASS_3"/>
    <property type="match status" value="1"/>
</dbReference>
<evidence type="ECO:0000313" key="6">
    <source>
        <dbReference type="Proteomes" id="UP000219467"/>
    </source>
</evidence>
<keyword evidence="5" id="KW-0032">Aminotransferase</keyword>
<evidence type="ECO:0000313" key="5">
    <source>
        <dbReference type="EMBL" id="SNX72054.1"/>
    </source>
</evidence>
<evidence type="ECO:0000256" key="4">
    <source>
        <dbReference type="RuleBase" id="RU003560"/>
    </source>
</evidence>
<keyword evidence="5" id="KW-0808">Transferase</keyword>
<dbReference type="GO" id="GO:0030170">
    <property type="term" value="F:pyridoxal phosphate binding"/>
    <property type="evidence" value="ECO:0007669"/>
    <property type="project" value="InterPro"/>
</dbReference>
<dbReference type="CDD" id="cd00610">
    <property type="entry name" value="OAT_like"/>
    <property type="match status" value="1"/>
</dbReference>
<gene>
    <name evidence="5" type="ORF">SAMN05878503_111100</name>
</gene>
<dbReference type="RefSeq" id="WP_097030978.1">
    <property type="nucleotide sequence ID" value="NZ_OAOQ01000011.1"/>
</dbReference>
<sequence length="436" mass="45303">MTTDRMPNAFRAGTTPLPERDAALIARRSAALGPAYRLFYEKPLHLVRGQGVWLYDADGRAYLDAYNNVASVGHCHPRVVEAVARQAATLATHTRYLHEGVLDLAERLLATMPAAIGHVMFTCTGSEANDLALRLAFEATGGTGVIVTENAYHGVTLAVAGASPSLGAGVALGPHVRTIPAPDPATGADARFAAAVEAACADLLRHGIRPAALMVDTIFSSDGVFAEPRGLLAPAAQAIRAAGGLFIADEVQPGFGRTGEAMWGFARHGMVPDMISMGKPMGNGYPVAALALRPDLVAGFGARARYFNTFGGNAVAAAAALAVLDVIETEGLQQNAHAVGGRFRAALAALSHRHPAVGEVRGAGLFIGLDMIDPESRAPDAAKAGRIVNSLREAGVLISATGPQGHVLKIRPPLVFSDSDAALFLDRLDAVLTANP</sequence>
<dbReference type="InterPro" id="IPR005814">
    <property type="entry name" value="Aminotrans_3"/>
</dbReference>
<dbReference type="AlphaFoldDB" id="A0A285CWX5"/>
<evidence type="ECO:0000256" key="2">
    <source>
        <dbReference type="ARBA" id="ARBA00008954"/>
    </source>
</evidence>
<evidence type="ECO:0000256" key="3">
    <source>
        <dbReference type="ARBA" id="ARBA00022898"/>
    </source>
</evidence>
<accession>A0A285CWX5</accession>
<keyword evidence="3 4" id="KW-0663">Pyridoxal phosphate</keyword>
<dbReference type="InterPro" id="IPR049704">
    <property type="entry name" value="Aminotrans_3_PPA_site"/>
</dbReference>